<accession>A0A1I7XU11</accession>
<protein>
    <submittedName>
        <fullName evidence="2">Protein FRA10AC1 homolog</fullName>
    </submittedName>
</protein>
<reference evidence="2" key="1">
    <citation type="submission" date="2016-11" db="UniProtKB">
        <authorList>
            <consortium name="WormBaseParasite"/>
        </authorList>
    </citation>
    <scope>IDENTIFICATION</scope>
</reference>
<dbReference type="AlphaFoldDB" id="A0A1I7XU11"/>
<dbReference type="InterPro" id="IPR019129">
    <property type="entry name" value="Folate-sensitive_fs_Fra10Ac1"/>
</dbReference>
<dbReference type="WBParaSite" id="Hba_21229">
    <property type="protein sequence ID" value="Hba_21229"/>
    <property type="gene ID" value="Hba_21229"/>
</dbReference>
<sequence length="269" mass="32201">METIKRNPDLNVDDLQSEFDYQSEVERKKRRRTDFLEKEYLGEEKPGRDEAKQWFQEEHGRVHRQMSRLMAMDAYSRHKEMINLYYLSYPGATKLLQIDTSNDRTDHDVLRDNHKFLWSEKEEAAASSNWETRMAKKYYDKLFKEAGVRKNALVKLRLCCQCSEMLNYGSQKKKVEKKKRKRWITDEERKEINSSLKESKVSNANNERTYFYEFNCIILLLRLCFHIIEEESTSSKATSSVEDVWIEPVQEITRTVDEDIDDFLNDLFD</sequence>
<organism evidence="1 2">
    <name type="scientific">Heterorhabditis bacteriophora</name>
    <name type="common">Entomopathogenic nematode worm</name>
    <dbReference type="NCBI Taxonomy" id="37862"/>
    <lineage>
        <taxon>Eukaryota</taxon>
        <taxon>Metazoa</taxon>
        <taxon>Ecdysozoa</taxon>
        <taxon>Nematoda</taxon>
        <taxon>Chromadorea</taxon>
        <taxon>Rhabditida</taxon>
        <taxon>Rhabditina</taxon>
        <taxon>Rhabditomorpha</taxon>
        <taxon>Strongyloidea</taxon>
        <taxon>Heterorhabditidae</taxon>
        <taxon>Heterorhabditis</taxon>
    </lineage>
</organism>
<proteinExistence type="predicted"/>
<evidence type="ECO:0000313" key="2">
    <source>
        <dbReference type="WBParaSite" id="Hba_21229"/>
    </source>
</evidence>
<evidence type="ECO:0000313" key="1">
    <source>
        <dbReference type="Proteomes" id="UP000095283"/>
    </source>
</evidence>
<dbReference type="Proteomes" id="UP000095283">
    <property type="component" value="Unplaced"/>
</dbReference>
<dbReference type="Pfam" id="PF09725">
    <property type="entry name" value="Fra10Ac1"/>
    <property type="match status" value="1"/>
</dbReference>
<keyword evidence="1" id="KW-1185">Reference proteome</keyword>
<name>A0A1I7XU11_HETBA</name>